<protein>
    <recommendedName>
        <fullName evidence="6">Gas vesicle structural protein</fullName>
    </recommendedName>
</protein>
<keyword evidence="5" id="KW-1185">Reference proteome</keyword>
<evidence type="ECO:0000256" key="1">
    <source>
        <dbReference type="ARBA" id="ARBA00022987"/>
    </source>
</evidence>
<keyword evidence="1" id="KW-0304">Gas vesicle</keyword>
<reference evidence="4 5" key="1">
    <citation type="submission" date="2013-06" db="EMBL/GenBank/DDBJ databases">
        <title>Whole genome shotgun sequence of Bacillus selenatarsenatis SF-1.</title>
        <authorList>
            <person name="Kuroda M."/>
            <person name="Sei K."/>
            <person name="Yamashita M."/>
            <person name="Ike M."/>
        </authorList>
    </citation>
    <scope>NUCLEOTIDE SEQUENCE [LARGE SCALE GENOMIC DNA]</scope>
    <source>
        <strain evidence="4 5">SF-1</strain>
    </source>
</reference>
<name>A0A0A8X8L5_MESS1</name>
<sequence>MEQYKPFENKEMTLLDLLDGVIETGVVVRGEIIISIANIDLIIIDLSLLISSIESAFGINDNNLLKEGGLVGTVTTGSEQCRTGIGEISSDSHRTPSSIDGKTGNEEG</sequence>
<dbReference type="InterPro" id="IPR000638">
    <property type="entry name" value="Gas-vesicle_GvpA-like"/>
</dbReference>
<evidence type="ECO:0000256" key="3">
    <source>
        <dbReference type="SAM" id="MobiDB-lite"/>
    </source>
</evidence>
<dbReference type="STRING" id="1321606.SAMD00020551_2622"/>
<dbReference type="RefSeq" id="WP_084135462.1">
    <property type="nucleotide sequence ID" value="NZ_BASE01000058.1"/>
</dbReference>
<dbReference type="GO" id="GO:0031411">
    <property type="term" value="C:gas vesicle"/>
    <property type="evidence" value="ECO:0007669"/>
    <property type="project" value="UniProtKB-SubCell"/>
</dbReference>
<gene>
    <name evidence="4" type="ORF">SAMD00020551_2622</name>
</gene>
<dbReference type="AlphaFoldDB" id="A0A0A8X8L5"/>
<dbReference type="OrthoDB" id="9998369at2"/>
<comment type="subcellular location">
    <subcellularLocation>
        <location evidence="2">Gas vesicle</location>
    </subcellularLocation>
</comment>
<comment type="caution">
    <text evidence="4">The sequence shown here is derived from an EMBL/GenBank/DDBJ whole genome shotgun (WGS) entry which is preliminary data.</text>
</comment>
<accession>A0A0A8X8L5</accession>
<dbReference type="GO" id="GO:0005198">
    <property type="term" value="F:structural molecule activity"/>
    <property type="evidence" value="ECO:0007669"/>
    <property type="project" value="InterPro"/>
</dbReference>
<proteinExistence type="predicted"/>
<evidence type="ECO:0000256" key="2">
    <source>
        <dbReference type="ARBA" id="ARBA00035108"/>
    </source>
</evidence>
<evidence type="ECO:0000313" key="5">
    <source>
        <dbReference type="Proteomes" id="UP000031014"/>
    </source>
</evidence>
<feature type="region of interest" description="Disordered" evidence="3">
    <location>
        <begin position="81"/>
        <end position="108"/>
    </location>
</feature>
<dbReference type="Proteomes" id="UP000031014">
    <property type="component" value="Unassembled WGS sequence"/>
</dbReference>
<organism evidence="4 5">
    <name type="scientific">Mesobacillus selenatarsenatis (strain DSM 18680 / JCM 14380 / FERM P-15431 / SF-1)</name>
    <dbReference type="NCBI Taxonomy" id="1321606"/>
    <lineage>
        <taxon>Bacteria</taxon>
        <taxon>Bacillati</taxon>
        <taxon>Bacillota</taxon>
        <taxon>Bacilli</taxon>
        <taxon>Bacillales</taxon>
        <taxon>Bacillaceae</taxon>
        <taxon>Mesobacillus</taxon>
    </lineage>
</organism>
<dbReference type="Pfam" id="PF00741">
    <property type="entry name" value="Gas_vesicle"/>
    <property type="match status" value="1"/>
</dbReference>
<dbReference type="GO" id="GO:0012506">
    <property type="term" value="C:vesicle membrane"/>
    <property type="evidence" value="ECO:0007669"/>
    <property type="project" value="InterPro"/>
</dbReference>
<evidence type="ECO:0008006" key="6">
    <source>
        <dbReference type="Google" id="ProtNLM"/>
    </source>
</evidence>
<dbReference type="EMBL" id="BASE01000058">
    <property type="protein sequence ID" value="GAM14471.1"/>
    <property type="molecule type" value="Genomic_DNA"/>
</dbReference>
<evidence type="ECO:0000313" key="4">
    <source>
        <dbReference type="EMBL" id="GAM14471.1"/>
    </source>
</evidence>